<evidence type="ECO:0000313" key="2">
    <source>
        <dbReference type="Proteomes" id="UP000198841"/>
    </source>
</evidence>
<sequence>MGYCHCYTQLKSVPDDQWLLFTVQLSNVFLIIQNRHVPGYKQPLVLCTSDGRYPLLQPADLMVQSGIRQPAISFNGEEKEDLEYESFFLGQHSSGSEFCKTSFNWSPDRPYDFMVKVTLLLAHRFCIGCYDISSDGTLAEWLDVQEWLTKHLGGQWPIPEAILNNPD</sequence>
<proteinExistence type="predicted"/>
<organism evidence="1 2">
    <name type="scientific">Candidatus Pantoea symbiotica</name>
    <dbReference type="NCBI Taxonomy" id="1884370"/>
    <lineage>
        <taxon>Bacteria</taxon>
        <taxon>Pseudomonadati</taxon>
        <taxon>Pseudomonadota</taxon>
        <taxon>Gammaproteobacteria</taxon>
        <taxon>Enterobacterales</taxon>
        <taxon>Erwiniaceae</taxon>
        <taxon>Pantoea</taxon>
    </lineage>
</organism>
<reference evidence="1 2" key="1">
    <citation type="submission" date="2016-10" db="EMBL/GenBank/DDBJ databases">
        <authorList>
            <person name="Varghese N."/>
            <person name="Submissions S."/>
        </authorList>
    </citation>
    <scope>NUCLEOTIDE SEQUENCE [LARGE SCALE GENOMIC DNA]</scope>
    <source>
        <strain evidence="1 2">YR512</strain>
    </source>
</reference>
<dbReference type="RefSeq" id="WP_091003563.1">
    <property type="nucleotide sequence ID" value="NZ_FOSD01000003.1"/>
</dbReference>
<gene>
    <name evidence="1" type="ORF">SAMN05518863_103307</name>
</gene>
<keyword evidence="2" id="KW-1185">Reference proteome</keyword>
<evidence type="ECO:0000313" key="1">
    <source>
        <dbReference type="EMBL" id="SFJ91668.1"/>
    </source>
</evidence>
<protein>
    <submittedName>
        <fullName evidence="1">Uncharacterized protein</fullName>
    </submittedName>
</protein>
<dbReference type="EMBL" id="FOSD01000003">
    <property type="protein sequence ID" value="SFJ91668.1"/>
    <property type="molecule type" value="Genomic_DNA"/>
</dbReference>
<accession>A0A1I3V8D7</accession>
<comment type="caution">
    <text evidence="1">The sequence shown here is derived from an EMBL/GenBank/DDBJ whole genome shotgun (WGS) entry which is preliminary data.</text>
</comment>
<name>A0A1I3V8D7_9GAMM</name>
<dbReference type="Proteomes" id="UP000198841">
    <property type="component" value="Unassembled WGS sequence"/>
</dbReference>